<organism evidence="2 3">
    <name type="scientific">Paenibacillus taihuensis</name>
    <dbReference type="NCBI Taxonomy" id="1156355"/>
    <lineage>
        <taxon>Bacteria</taxon>
        <taxon>Bacillati</taxon>
        <taxon>Bacillota</taxon>
        <taxon>Bacilli</taxon>
        <taxon>Bacillales</taxon>
        <taxon>Paenibacillaceae</taxon>
        <taxon>Paenibacillus</taxon>
    </lineage>
</organism>
<keyword evidence="1" id="KW-1133">Transmembrane helix</keyword>
<dbReference type="OrthoDB" id="9804829at2"/>
<dbReference type="Proteomes" id="UP000256304">
    <property type="component" value="Unassembled WGS sequence"/>
</dbReference>
<reference evidence="2 3" key="1">
    <citation type="submission" date="2018-08" db="EMBL/GenBank/DDBJ databases">
        <title>Genomic Encyclopedia of Type Strains, Phase III (KMG-III): the genomes of soil and plant-associated and newly described type strains.</title>
        <authorList>
            <person name="Whitman W."/>
        </authorList>
    </citation>
    <scope>NUCLEOTIDE SEQUENCE [LARGE SCALE GENOMIC DNA]</scope>
    <source>
        <strain evidence="2 3">CGMCC 1.10966</strain>
    </source>
</reference>
<proteinExistence type="predicted"/>
<dbReference type="AlphaFoldDB" id="A0A3D9RRU6"/>
<name>A0A3D9RRU6_9BACL</name>
<keyword evidence="1" id="KW-0472">Membrane</keyword>
<keyword evidence="1" id="KW-0812">Transmembrane</keyword>
<feature type="transmembrane region" description="Helical" evidence="1">
    <location>
        <begin position="141"/>
        <end position="163"/>
    </location>
</feature>
<dbReference type="Pfam" id="PF22564">
    <property type="entry name" value="HAAS"/>
    <property type="match status" value="1"/>
</dbReference>
<comment type="caution">
    <text evidence="2">The sequence shown here is derived from an EMBL/GenBank/DDBJ whole genome shotgun (WGS) entry which is preliminary data.</text>
</comment>
<gene>
    <name evidence="2" type="ORF">A8990_12457</name>
</gene>
<evidence type="ECO:0000256" key="1">
    <source>
        <dbReference type="SAM" id="Phobius"/>
    </source>
</evidence>
<accession>A0A3D9RRU6</accession>
<dbReference type="RefSeq" id="WP_116190659.1">
    <property type="nucleotide sequence ID" value="NZ_QTTN01000024.1"/>
</dbReference>
<keyword evidence="3" id="KW-1185">Reference proteome</keyword>
<evidence type="ECO:0000313" key="3">
    <source>
        <dbReference type="Proteomes" id="UP000256304"/>
    </source>
</evidence>
<evidence type="ECO:0000313" key="2">
    <source>
        <dbReference type="EMBL" id="REE78781.1"/>
    </source>
</evidence>
<feature type="transmembrane region" description="Helical" evidence="1">
    <location>
        <begin position="80"/>
        <end position="100"/>
    </location>
</feature>
<protein>
    <submittedName>
        <fullName evidence="2">Putative membrane protein</fullName>
    </submittedName>
</protein>
<sequence length="187" mass="20741">MIRNQYLQQLWELLSPVPERLRREWMYDYEEHFRMAAEHGRSEAEAAHELGDPRLIAKELLLTYRVDQAENSRSGGSITLVSRAVLAAVSLGFFNLIFVLGPYVALLGVLVALWSAAIGVGVSSLMAVYEGMFGGGVTMTQGIFIAMVLLGAGMLLGAGTHWLTKAFMKMTLAYLKFNSRVIRVNKK</sequence>
<dbReference type="EMBL" id="QTTN01000024">
    <property type="protein sequence ID" value="REE78781.1"/>
    <property type="molecule type" value="Genomic_DNA"/>
</dbReference>
<feature type="transmembrane region" description="Helical" evidence="1">
    <location>
        <begin position="106"/>
        <end position="129"/>
    </location>
</feature>